<dbReference type="PROSITE" id="PS00105">
    <property type="entry name" value="AA_TRANSFER_CLASS_1"/>
    <property type="match status" value="1"/>
</dbReference>
<dbReference type="PANTHER" id="PTHR43795:SF39">
    <property type="entry name" value="AMINOTRANSFERASE CLASS I_CLASSII DOMAIN-CONTAINING PROTEIN"/>
    <property type="match status" value="1"/>
</dbReference>
<protein>
    <recommendedName>
        <fullName evidence="3">Aminotransferase class I/classII large domain-containing protein</fullName>
    </recommendedName>
</protein>
<proteinExistence type="inferred from homology"/>
<comment type="similarity">
    <text evidence="1">Belongs to the class-I pyridoxal-phosphate-dependent aminotransferase family.</text>
</comment>
<evidence type="ECO:0000313" key="5">
    <source>
        <dbReference type="Proteomes" id="UP001476247"/>
    </source>
</evidence>
<dbReference type="Proteomes" id="UP001476247">
    <property type="component" value="Unassembled WGS sequence"/>
</dbReference>
<evidence type="ECO:0000259" key="3">
    <source>
        <dbReference type="Pfam" id="PF00155"/>
    </source>
</evidence>
<keyword evidence="2" id="KW-0663">Pyridoxal phosphate</keyword>
<dbReference type="EMBL" id="BAABUJ010000007">
    <property type="protein sequence ID" value="GAA5797002.1"/>
    <property type="molecule type" value="Genomic_DNA"/>
</dbReference>
<comment type="caution">
    <text evidence="4">The sequence shown here is derived from an EMBL/GenBank/DDBJ whole genome shotgun (WGS) entry which is preliminary data.</text>
</comment>
<sequence length="296" mass="33710">MPISKRATETLAIQSPMMEAFLESISKLYEPELNPTGALNLGVAHNDLLQQKVFEKAQECLLITPEDINYGAAEGSPRLRQIWRDFFTRHFNPIYPLQWHDIFTQTGAGASINQLFMVICDPGDYCLVPTPYYGAFDYDVGVNTGVKIFPMHLHRPDLNTMTVDPDLLETHYQRAQSEGKKITSMIVTNPENPLGRCYSVADIKEFLRFGSRHQIHMVFDEIYALSTYSQLLDNEEKKKEDPFVSVLSLPYKDFIDPALVHVVYGLSKDFAINGFRVGFIIDQFNKPLKSALYRSA</sequence>
<dbReference type="PRINTS" id="PR00753">
    <property type="entry name" value="ACCSYNTHASE"/>
</dbReference>
<dbReference type="InterPro" id="IPR015421">
    <property type="entry name" value="PyrdxlP-dep_Trfase_major"/>
</dbReference>
<dbReference type="CDD" id="cd00609">
    <property type="entry name" value="AAT_like"/>
    <property type="match status" value="1"/>
</dbReference>
<dbReference type="Pfam" id="PF00155">
    <property type="entry name" value="Aminotran_1_2"/>
    <property type="match status" value="1"/>
</dbReference>
<evidence type="ECO:0000256" key="1">
    <source>
        <dbReference type="ARBA" id="ARBA00007441"/>
    </source>
</evidence>
<dbReference type="InterPro" id="IPR004839">
    <property type="entry name" value="Aminotransferase_I/II_large"/>
</dbReference>
<dbReference type="SUPFAM" id="SSF53383">
    <property type="entry name" value="PLP-dependent transferases"/>
    <property type="match status" value="1"/>
</dbReference>
<organism evidence="4 5">
    <name type="scientific">Helicostylum pulchrum</name>
    <dbReference type="NCBI Taxonomy" id="562976"/>
    <lineage>
        <taxon>Eukaryota</taxon>
        <taxon>Fungi</taxon>
        <taxon>Fungi incertae sedis</taxon>
        <taxon>Mucoromycota</taxon>
        <taxon>Mucoromycotina</taxon>
        <taxon>Mucoromycetes</taxon>
        <taxon>Mucorales</taxon>
        <taxon>Mucorineae</taxon>
        <taxon>Mucoraceae</taxon>
        <taxon>Helicostylum</taxon>
    </lineage>
</organism>
<feature type="domain" description="Aminotransferase class I/classII large" evidence="3">
    <location>
        <begin position="39"/>
        <end position="281"/>
    </location>
</feature>
<reference evidence="4 5" key="1">
    <citation type="submission" date="2024-04" db="EMBL/GenBank/DDBJ databases">
        <title>genome sequences of Mucor flavus KT1a and Helicostylum pulchrum KT1b strains isolation_sourced from the surface of a dry-aged beef.</title>
        <authorList>
            <person name="Toyotome T."/>
            <person name="Hosono M."/>
            <person name="Torimaru M."/>
            <person name="Fukuda K."/>
            <person name="Mikami N."/>
        </authorList>
    </citation>
    <scope>NUCLEOTIDE SEQUENCE [LARGE SCALE GENOMIC DNA]</scope>
    <source>
        <strain evidence="4 5">KT1b</strain>
    </source>
</reference>
<name>A0ABP9XSD7_9FUNG</name>
<evidence type="ECO:0000256" key="2">
    <source>
        <dbReference type="ARBA" id="ARBA00022898"/>
    </source>
</evidence>
<gene>
    <name evidence="4" type="ORF">HPULCUR_002380</name>
</gene>
<dbReference type="PANTHER" id="PTHR43795">
    <property type="entry name" value="BIFUNCTIONAL ASPARTATE AMINOTRANSFERASE AND GLUTAMATE/ASPARTATE-PREPHENATE AMINOTRANSFERASE-RELATED"/>
    <property type="match status" value="1"/>
</dbReference>
<dbReference type="Gene3D" id="3.40.640.10">
    <property type="entry name" value="Type I PLP-dependent aspartate aminotransferase-like (Major domain)"/>
    <property type="match status" value="1"/>
</dbReference>
<evidence type="ECO:0000313" key="4">
    <source>
        <dbReference type="EMBL" id="GAA5797002.1"/>
    </source>
</evidence>
<dbReference type="InterPro" id="IPR004838">
    <property type="entry name" value="NHTrfase_class1_PyrdxlP-BS"/>
</dbReference>
<accession>A0ABP9XSD7</accession>
<keyword evidence="5" id="KW-1185">Reference proteome</keyword>
<dbReference type="InterPro" id="IPR015424">
    <property type="entry name" value="PyrdxlP-dep_Trfase"/>
</dbReference>
<dbReference type="InterPro" id="IPR050478">
    <property type="entry name" value="Ethylene_sulfur-biosynth"/>
</dbReference>